<gene>
    <name evidence="1" type="ORF">EZS28_000291</name>
</gene>
<dbReference type="Proteomes" id="UP000324800">
    <property type="component" value="Unassembled WGS sequence"/>
</dbReference>
<dbReference type="AlphaFoldDB" id="A0A5J4XB83"/>
<sequence>MRLRAHNTGILAVKIQSQKMGHFSPATLQRCITYDNPPVIPEQQAAWFYVICRMTHVVVDSIQCWRNFACESSFKDMASC</sequence>
<organism evidence="1 2">
    <name type="scientific">Streblomastix strix</name>
    <dbReference type="NCBI Taxonomy" id="222440"/>
    <lineage>
        <taxon>Eukaryota</taxon>
        <taxon>Metamonada</taxon>
        <taxon>Preaxostyla</taxon>
        <taxon>Oxymonadida</taxon>
        <taxon>Streblomastigidae</taxon>
        <taxon>Streblomastix</taxon>
    </lineage>
</organism>
<reference evidence="1 2" key="1">
    <citation type="submission" date="2019-03" db="EMBL/GenBank/DDBJ databases">
        <title>Single cell metagenomics reveals metabolic interactions within the superorganism composed of flagellate Streblomastix strix and complex community of Bacteroidetes bacteria on its surface.</title>
        <authorList>
            <person name="Treitli S.C."/>
            <person name="Kolisko M."/>
            <person name="Husnik F."/>
            <person name="Keeling P."/>
            <person name="Hampl V."/>
        </authorList>
    </citation>
    <scope>NUCLEOTIDE SEQUENCE [LARGE SCALE GENOMIC DNA]</scope>
    <source>
        <strain evidence="1">ST1C</strain>
    </source>
</reference>
<evidence type="ECO:0000313" key="1">
    <source>
        <dbReference type="EMBL" id="KAA6404182.1"/>
    </source>
</evidence>
<evidence type="ECO:0000313" key="2">
    <source>
        <dbReference type="Proteomes" id="UP000324800"/>
    </source>
</evidence>
<protein>
    <submittedName>
        <fullName evidence="1">Uncharacterized protein</fullName>
    </submittedName>
</protein>
<name>A0A5J4XB83_9EUKA</name>
<comment type="caution">
    <text evidence="1">The sequence shown here is derived from an EMBL/GenBank/DDBJ whole genome shotgun (WGS) entry which is preliminary data.</text>
</comment>
<accession>A0A5J4XB83</accession>
<dbReference type="EMBL" id="SNRW01000022">
    <property type="protein sequence ID" value="KAA6404182.1"/>
    <property type="molecule type" value="Genomic_DNA"/>
</dbReference>
<proteinExistence type="predicted"/>